<dbReference type="GO" id="GO:0098796">
    <property type="term" value="C:membrane protein complex"/>
    <property type="evidence" value="ECO:0007669"/>
    <property type="project" value="UniProtKB-ARBA"/>
</dbReference>
<comment type="caution">
    <text evidence="6">The sequence shown here is derived from an EMBL/GenBank/DDBJ whole genome shotgun (WGS) entry which is preliminary data.</text>
</comment>
<dbReference type="Proteomes" id="UP000050417">
    <property type="component" value="Unassembled WGS sequence"/>
</dbReference>
<dbReference type="OrthoDB" id="9791546at2"/>
<organism evidence="6 7">
    <name type="scientific">Ornatilinea apprima</name>
    <dbReference type="NCBI Taxonomy" id="1134406"/>
    <lineage>
        <taxon>Bacteria</taxon>
        <taxon>Bacillati</taxon>
        <taxon>Chloroflexota</taxon>
        <taxon>Anaerolineae</taxon>
        <taxon>Anaerolineales</taxon>
        <taxon>Anaerolineaceae</taxon>
        <taxon>Ornatilinea</taxon>
    </lineage>
</organism>
<dbReference type="SMART" id="SM00382">
    <property type="entry name" value="AAA"/>
    <property type="match status" value="1"/>
</dbReference>
<dbReference type="PANTHER" id="PTHR24220:SF86">
    <property type="entry name" value="ABC TRANSPORTER ABCH.1"/>
    <property type="match status" value="1"/>
</dbReference>
<dbReference type="Pfam" id="PF00005">
    <property type="entry name" value="ABC_tran"/>
    <property type="match status" value="1"/>
</dbReference>
<feature type="region of interest" description="Disordered" evidence="4">
    <location>
        <begin position="235"/>
        <end position="259"/>
    </location>
</feature>
<dbReference type="PROSITE" id="PS50893">
    <property type="entry name" value="ABC_TRANSPORTER_2"/>
    <property type="match status" value="1"/>
</dbReference>
<dbReference type="SUPFAM" id="SSF52540">
    <property type="entry name" value="P-loop containing nucleoside triphosphate hydrolases"/>
    <property type="match status" value="1"/>
</dbReference>
<name>A0A0P6XM08_9CHLR</name>
<gene>
    <name evidence="6" type="ORF">ADN00_09370</name>
</gene>
<dbReference type="FunFam" id="3.40.50.300:FF:000032">
    <property type="entry name" value="Export ABC transporter ATP-binding protein"/>
    <property type="match status" value="1"/>
</dbReference>
<proteinExistence type="predicted"/>
<dbReference type="InterPro" id="IPR003439">
    <property type="entry name" value="ABC_transporter-like_ATP-bd"/>
</dbReference>
<evidence type="ECO:0000313" key="7">
    <source>
        <dbReference type="Proteomes" id="UP000050417"/>
    </source>
</evidence>
<evidence type="ECO:0000313" key="6">
    <source>
        <dbReference type="EMBL" id="KPL77364.1"/>
    </source>
</evidence>
<dbReference type="PROSITE" id="PS00211">
    <property type="entry name" value="ABC_TRANSPORTER_1"/>
    <property type="match status" value="1"/>
</dbReference>
<dbReference type="InterPro" id="IPR003593">
    <property type="entry name" value="AAA+_ATPase"/>
</dbReference>
<dbReference type="AlphaFoldDB" id="A0A0P6XM08"/>
<keyword evidence="7" id="KW-1185">Reference proteome</keyword>
<dbReference type="PANTHER" id="PTHR24220">
    <property type="entry name" value="IMPORT ATP-BINDING PROTEIN"/>
    <property type="match status" value="1"/>
</dbReference>
<keyword evidence="1" id="KW-0813">Transport</keyword>
<evidence type="ECO:0000256" key="3">
    <source>
        <dbReference type="ARBA" id="ARBA00022840"/>
    </source>
</evidence>
<dbReference type="InterPro" id="IPR017871">
    <property type="entry name" value="ABC_transporter-like_CS"/>
</dbReference>
<keyword evidence="2" id="KW-0547">Nucleotide-binding</keyword>
<dbReference type="GO" id="GO:0005886">
    <property type="term" value="C:plasma membrane"/>
    <property type="evidence" value="ECO:0007669"/>
    <property type="project" value="TreeGrafter"/>
</dbReference>
<dbReference type="InterPro" id="IPR017911">
    <property type="entry name" value="MacB-like_ATP-bd"/>
</dbReference>
<evidence type="ECO:0000256" key="2">
    <source>
        <dbReference type="ARBA" id="ARBA00022741"/>
    </source>
</evidence>
<dbReference type="CDD" id="cd03255">
    <property type="entry name" value="ABC_MJ0796_LolCDE_FtsE"/>
    <property type="match status" value="1"/>
</dbReference>
<dbReference type="GO" id="GO:0022857">
    <property type="term" value="F:transmembrane transporter activity"/>
    <property type="evidence" value="ECO:0007669"/>
    <property type="project" value="UniProtKB-ARBA"/>
</dbReference>
<evidence type="ECO:0000256" key="1">
    <source>
        <dbReference type="ARBA" id="ARBA00022448"/>
    </source>
</evidence>
<dbReference type="GO" id="GO:0016887">
    <property type="term" value="F:ATP hydrolysis activity"/>
    <property type="evidence" value="ECO:0007669"/>
    <property type="project" value="InterPro"/>
</dbReference>
<dbReference type="InterPro" id="IPR027417">
    <property type="entry name" value="P-loop_NTPase"/>
</dbReference>
<dbReference type="RefSeq" id="WP_075062774.1">
    <property type="nucleotide sequence ID" value="NZ_LGCL01000023.1"/>
</dbReference>
<sequence>MNPIIETVEIKKIYGMGDVQVAALDGLSIRILPGEFVAIMGPSGSGKSTLMNILACLDHPSEGQYYLDGKDVSGLSRRELAEIRNQKLGFVFQSYNLLPRLSALENVILPIMYQHHSSMPPEERLERGKAALDVVGLANRAHHLPKELSGGQQQRVAIARALINDPVLILADEPTGNLDSKSSVEIIDLLNGLNERGRTIVMVTHEPDIASYTKRILHIRDGKLEFDHLNGHSRSKLTKEAGAGSQAGAPKTELLGGEA</sequence>
<evidence type="ECO:0000259" key="5">
    <source>
        <dbReference type="PROSITE" id="PS50893"/>
    </source>
</evidence>
<dbReference type="Gene3D" id="3.40.50.300">
    <property type="entry name" value="P-loop containing nucleotide triphosphate hydrolases"/>
    <property type="match status" value="1"/>
</dbReference>
<evidence type="ECO:0000256" key="4">
    <source>
        <dbReference type="SAM" id="MobiDB-lite"/>
    </source>
</evidence>
<feature type="domain" description="ABC transporter" evidence="5">
    <location>
        <begin position="5"/>
        <end position="246"/>
    </location>
</feature>
<reference evidence="6 7" key="1">
    <citation type="submission" date="2015-07" db="EMBL/GenBank/DDBJ databases">
        <title>Genome sequence of Ornatilinea apprima DSM 23815.</title>
        <authorList>
            <person name="Hemp J."/>
            <person name="Ward L.M."/>
            <person name="Pace L.A."/>
            <person name="Fischer W.W."/>
        </authorList>
    </citation>
    <scope>NUCLEOTIDE SEQUENCE [LARGE SCALE GENOMIC DNA]</scope>
    <source>
        <strain evidence="6 7">P3M-1</strain>
    </source>
</reference>
<dbReference type="GO" id="GO:0005524">
    <property type="term" value="F:ATP binding"/>
    <property type="evidence" value="ECO:0007669"/>
    <property type="project" value="UniProtKB-KW"/>
</dbReference>
<dbReference type="EMBL" id="LGCL01000023">
    <property type="protein sequence ID" value="KPL77364.1"/>
    <property type="molecule type" value="Genomic_DNA"/>
</dbReference>
<dbReference type="InterPro" id="IPR015854">
    <property type="entry name" value="ABC_transpr_LolD-like"/>
</dbReference>
<accession>A0A0P6XM08</accession>
<keyword evidence="3 6" id="KW-0067">ATP-binding</keyword>
<dbReference type="STRING" id="1134406.ADN00_09370"/>
<protein>
    <submittedName>
        <fullName evidence="6">Macrolide ABC transporter ATP-binding protein</fullName>
    </submittedName>
</protein>